<keyword evidence="3" id="KW-1185">Reference proteome</keyword>
<protein>
    <submittedName>
        <fullName evidence="2">Uncharacterized protein</fullName>
    </submittedName>
</protein>
<reference evidence="2 3" key="1">
    <citation type="journal article" date="2018" name="Front. Plant Sci.">
        <title>Red Clover (Trifolium pratense) and Zigzag Clover (T. medium) - A Picture of Genomic Similarities and Differences.</title>
        <authorList>
            <person name="Dluhosova J."/>
            <person name="Istvanek J."/>
            <person name="Nedelnik J."/>
            <person name="Repkova J."/>
        </authorList>
    </citation>
    <scope>NUCLEOTIDE SEQUENCE [LARGE SCALE GENOMIC DNA]</scope>
    <source>
        <strain evidence="3">cv. 10/8</strain>
        <tissue evidence="2">Leaf</tissue>
    </source>
</reference>
<evidence type="ECO:0000313" key="2">
    <source>
        <dbReference type="EMBL" id="MCI24352.1"/>
    </source>
</evidence>
<evidence type="ECO:0000313" key="3">
    <source>
        <dbReference type="Proteomes" id="UP000265520"/>
    </source>
</evidence>
<sequence length="85" mass="9355">MYEVVLTKRASSHEAHSDPKPITISSDTDNSTESDKEAEANLQTIIDFAEAHSVAAVVGEVNQQQFHYQWKQTTSDTFAKGSSVL</sequence>
<organism evidence="2 3">
    <name type="scientific">Trifolium medium</name>
    <dbReference type="NCBI Taxonomy" id="97028"/>
    <lineage>
        <taxon>Eukaryota</taxon>
        <taxon>Viridiplantae</taxon>
        <taxon>Streptophyta</taxon>
        <taxon>Embryophyta</taxon>
        <taxon>Tracheophyta</taxon>
        <taxon>Spermatophyta</taxon>
        <taxon>Magnoliopsida</taxon>
        <taxon>eudicotyledons</taxon>
        <taxon>Gunneridae</taxon>
        <taxon>Pentapetalae</taxon>
        <taxon>rosids</taxon>
        <taxon>fabids</taxon>
        <taxon>Fabales</taxon>
        <taxon>Fabaceae</taxon>
        <taxon>Papilionoideae</taxon>
        <taxon>50 kb inversion clade</taxon>
        <taxon>NPAAA clade</taxon>
        <taxon>Hologalegina</taxon>
        <taxon>IRL clade</taxon>
        <taxon>Trifolieae</taxon>
        <taxon>Trifolium</taxon>
    </lineage>
</organism>
<feature type="region of interest" description="Disordered" evidence="1">
    <location>
        <begin position="1"/>
        <end position="38"/>
    </location>
</feature>
<comment type="caution">
    <text evidence="2">The sequence shown here is derived from an EMBL/GenBank/DDBJ whole genome shotgun (WGS) entry which is preliminary data.</text>
</comment>
<feature type="non-terminal residue" evidence="2">
    <location>
        <position position="85"/>
    </location>
</feature>
<proteinExistence type="predicted"/>
<name>A0A392QKH1_9FABA</name>
<evidence type="ECO:0000256" key="1">
    <source>
        <dbReference type="SAM" id="MobiDB-lite"/>
    </source>
</evidence>
<dbReference type="Proteomes" id="UP000265520">
    <property type="component" value="Unassembled WGS sequence"/>
</dbReference>
<accession>A0A392QKH1</accession>
<dbReference type="AlphaFoldDB" id="A0A392QKH1"/>
<dbReference type="EMBL" id="LXQA010140948">
    <property type="protein sequence ID" value="MCI24352.1"/>
    <property type="molecule type" value="Genomic_DNA"/>
</dbReference>